<protein>
    <submittedName>
        <fullName evidence="2">Uncharacterized protein</fullName>
    </submittedName>
</protein>
<dbReference type="EMBL" id="JARIHO010000017">
    <property type="protein sequence ID" value="KAJ7348690.1"/>
    <property type="molecule type" value="Genomic_DNA"/>
</dbReference>
<comment type="caution">
    <text evidence="2">The sequence shown here is derived from an EMBL/GenBank/DDBJ whole genome shotgun (WGS) entry which is preliminary data.</text>
</comment>
<proteinExistence type="predicted"/>
<evidence type="ECO:0000256" key="1">
    <source>
        <dbReference type="SAM" id="MobiDB-lite"/>
    </source>
</evidence>
<keyword evidence="3" id="KW-1185">Reference proteome</keyword>
<dbReference type="AlphaFoldDB" id="A0AAD7A3C2"/>
<organism evidence="2 3">
    <name type="scientific">Mycena albidolilacea</name>
    <dbReference type="NCBI Taxonomy" id="1033008"/>
    <lineage>
        <taxon>Eukaryota</taxon>
        <taxon>Fungi</taxon>
        <taxon>Dikarya</taxon>
        <taxon>Basidiomycota</taxon>
        <taxon>Agaricomycotina</taxon>
        <taxon>Agaricomycetes</taxon>
        <taxon>Agaricomycetidae</taxon>
        <taxon>Agaricales</taxon>
        <taxon>Marasmiineae</taxon>
        <taxon>Mycenaceae</taxon>
        <taxon>Mycena</taxon>
    </lineage>
</organism>
<evidence type="ECO:0000313" key="3">
    <source>
        <dbReference type="Proteomes" id="UP001218218"/>
    </source>
</evidence>
<name>A0AAD7A3C2_9AGAR</name>
<dbReference type="Proteomes" id="UP001218218">
    <property type="component" value="Unassembled WGS sequence"/>
</dbReference>
<feature type="region of interest" description="Disordered" evidence="1">
    <location>
        <begin position="152"/>
        <end position="189"/>
    </location>
</feature>
<accession>A0AAD7A3C2</accession>
<reference evidence="2" key="1">
    <citation type="submission" date="2023-03" db="EMBL/GenBank/DDBJ databases">
        <title>Massive genome expansion in bonnet fungi (Mycena s.s.) driven by repeated elements and novel gene families across ecological guilds.</title>
        <authorList>
            <consortium name="Lawrence Berkeley National Laboratory"/>
            <person name="Harder C.B."/>
            <person name="Miyauchi S."/>
            <person name="Viragh M."/>
            <person name="Kuo A."/>
            <person name="Thoen E."/>
            <person name="Andreopoulos B."/>
            <person name="Lu D."/>
            <person name="Skrede I."/>
            <person name="Drula E."/>
            <person name="Henrissat B."/>
            <person name="Morin E."/>
            <person name="Kohler A."/>
            <person name="Barry K."/>
            <person name="LaButti K."/>
            <person name="Morin E."/>
            <person name="Salamov A."/>
            <person name="Lipzen A."/>
            <person name="Mereny Z."/>
            <person name="Hegedus B."/>
            <person name="Baldrian P."/>
            <person name="Stursova M."/>
            <person name="Weitz H."/>
            <person name="Taylor A."/>
            <person name="Grigoriev I.V."/>
            <person name="Nagy L.G."/>
            <person name="Martin F."/>
            <person name="Kauserud H."/>
        </authorList>
    </citation>
    <scope>NUCLEOTIDE SEQUENCE</scope>
    <source>
        <strain evidence="2">CBHHK002</strain>
    </source>
</reference>
<gene>
    <name evidence="2" type="ORF">DFH08DRAFT_936526</name>
</gene>
<sequence>MLPTPRRPCPALSFLTFPGSDTISSVLYETPHILRPAKNIHVHISLHFPLLPLVLSTTDTYLRQIVVQQQAHLQQLQQLHRIELELELDPDLNLNSAEMSNSTEVMPSAGFKIEFNFTFAPAPFKLKSCVQPRFPVRYRYIQLNRLEKASLRLSPSSASPDPPPAPAPARHASSAHTSESAPPIGCGNVENRVSTLMPVLNI</sequence>
<evidence type="ECO:0000313" key="2">
    <source>
        <dbReference type="EMBL" id="KAJ7348690.1"/>
    </source>
</evidence>